<dbReference type="Gene3D" id="3.40.630.30">
    <property type="match status" value="1"/>
</dbReference>
<dbReference type="Pfam" id="PF00583">
    <property type="entry name" value="Acetyltransf_1"/>
    <property type="match status" value="1"/>
</dbReference>
<proteinExistence type="predicted"/>
<dbReference type="PANTHER" id="PTHR43138:SF1">
    <property type="entry name" value="N-ACETYLTRANSFERASE ACA1"/>
    <property type="match status" value="1"/>
</dbReference>
<protein>
    <recommendedName>
        <fullName evidence="1">N-acetyltransferase domain-containing protein</fullName>
    </recommendedName>
</protein>
<dbReference type="InterPro" id="IPR000182">
    <property type="entry name" value="GNAT_dom"/>
</dbReference>
<evidence type="ECO:0000259" key="1">
    <source>
        <dbReference type="PROSITE" id="PS51186"/>
    </source>
</evidence>
<evidence type="ECO:0000313" key="2">
    <source>
        <dbReference type="EMBL" id="KAK9766074.1"/>
    </source>
</evidence>
<reference evidence="2 3" key="1">
    <citation type="submission" date="2023-04" db="EMBL/GenBank/DDBJ databases">
        <title>Genome of Basidiobolus ranarum AG-B5.</title>
        <authorList>
            <person name="Stajich J.E."/>
            <person name="Carter-House D."/>
            <person name="Gryganskyi A."/>
        </authorList>
    </citation>
    <scope>NUCLEOTIDE SEQUENCE [LARGE SCALE GENOMIC DNA]</scope>
    <source>
        <strain evidence="2 3">AG-B5</strain>
    </source>
</reference>
<keyword evidence="3" id="KW-1185">Reference proteome</keyword>
<gene>
    <name evidence="2" type="ORF">K7432_005121</name>
</gene>
<name>A0ABR2WX74_9FUNG</name>
<dbReference type="InterPro" id="IPR052742">
    <property type="entry name" value="Mito_N-acetyltransferase"/>
</dbReference>
<sequence length="237" mass="26555">MSSAYGAIIRSNSDTSKLDALLPMFHTLKDGTASTLYHLTSNPEGILLPGKTLLAEKFPCLVGYLHELFNEEIIEGNTYPQEECLDIQGFMNYFLGYDCFIEILAEEDEGVGLCEQEEDLVDWKKKVLGMFYVKPNFPGRCSHICNGGFFVNPVSRNKGVGSVMAKSFLKVAPALGYQASMFNLVFVNNIASIKLWRTLGFQEIGRIPKAGRLRGNPDELVDAIMFYYDFTKLSEIE</sequence>
<feature type="domain" description="N-acetyltransferase" evidence="1">
    <location>
        <begin position="74"/>
        <end position="227"/>
    </location>
</feature>
<organism evidence="2 3">
    <name type="scientific">Basidiobolus ranarum</name>
    <dbReference type="NCBI Taxonomy" id="34480"/>
    <lineage>
        <taxon>Eukaryota</taxon>
        <taxon>Fungi</taxon>
        <taxon>Fungi incertae sedis</taxon>
        <taxon>Zoopagomycota</taxon>
        <taxon>Entomophthoromycotina</taxon>
        <taxon>Basidiobolomycetes</taxon>
        <taxon>Basidiobolales</taxon>
        <taxon>Basidiobolaceae</taxon>
        <taxon>Basidiobolus</taxon>
    </lineage>
</organism>
<dbReference type="InterPro" id="IPR016181">
    <property type="entry name" value="Acyl_CoA_acyltransferase"/>
</dbReference>
<evidence type="ECO:0000313" key="3">
    <source>
        <dbReference type="Proteomes" id="UP001479436"/>
    </source>
</evidence>
<dbReference type="SUPFAM" id="SSF55729">
    <property type="entry name" value="Acyl-CoA N-acyltransferases (Nat)"/>
    <property type="match status" value="1"/>
</dbReference>
<comment type="caution">
    <text evidence="2">The sequence shown here is derived from an EMBL/GenBank/DDBJ whole genome shotgun (WGS) entry which is preliminary data.</text>
</comment>
<dbReference type="PANTHER" id="PTHR43138">
    <property type="entry name" value="ACETYLTRANSFERASE, GNAT FAMILY"/>
    <property type="match status" value="1"/>
</dbReference>
<dbReference type="PROSITE" id="PS51186">
    <property type="entry name" value="GNAT"/>
    <property type="match status" value="1"/>
</dbReference>
<dbReference type="EMBL" id="JASJQH010000193">
    <property type="protein sequence ID" value="KAK9766074.1"/>
    <property type="molecule type" value="Genomic_DNA"/>
</dbReference>
<dbReference type="Proteomes" id="UP001479436">
    <property type="component" value="Unassembled WGS sequence"/>
</dbReference>
<accession>A0ABR2WX74</accession>